<reference evidence="1" key="1">
    <citation type="submission" date="2021-02" db="EMBL/GenBank/DDBJ databases">
        <authorList>
            <person name="Dougan E. K."/>
            <person name="Rhodes N."/>
            <person name="Thang M."/>
            <person name="Chan C."/>
        </authorList>
    </citation>
    <scope>NUCLEOTIDE SEQUENCE</scope>
</reference>
<gene>
    <name evidence="1" type="ORF">PGLA1383_LOCUS52641</name>
</gene>
<comment type="caution">
    <text evidence="1">The sequence shown here is derived from an EMBL/GenBank/DDBJ whole genome shotgun (WGS) entry which is preliminary data.</text>
</comment>
<name>A0A813HH52_POLGL</name>
<organism evidence="1 2">
    <name type="scientific">Polarella glacialis</name>
    <name type="common">Dinoflagellate</name>
    <dbReference type="NCBI Taxonomy" id="89957"/>
    <lineage>
        <taxon>Eukaryota</taxon>
        <taxon>Sar</taxon>
        <taxon>Alveolata</taxon>
        <taxon>Dinophyceae</taxon>
        <taxon>Suessiales</taxon>
        <taxon>Suessiaceae</taxon>
        <taxon>Polarella</taxon>
    </lineage>
</organism>
<keyword evidence="2" id="KW-1185">Reference proteome</keyword>
<dbReference type="AlphaFoldDB" id="A0A813HH52"/>
<evidence type="ECO:0000313" key="1">
    <source>
        <dbReference type="EMBL" id="CAE8637260.1"/>
    </source>
</evidence>
<dbReference type="Proteomes" id="UP000654075">
    <property type="component" value="Unassembled WGS sequence"/>
</dbReference>
<proteinExistence type="predicted"/>
<protein>
    <submittedName>
        <fullName evidence="1">Uncharacterized protein</fullName>
    </submittedName>
</protein>
<evidence type="ECO:0000313" key="2">
    <source>
        <dbReference type="Proteomes" id="UP000654075"/>
    </source>
</evidence>
<accession>A0A813HH52</accession>
<sequence length="146" mass="15668">MRKNGILLTYSQSNSYRYQRLLLCLLWNPLEGESPPARFSAPRHLCIDVTLCLLEAVDGGANSRRRAGGQRPAASSNGLLAGLGLALPNAARDTLHVLLAAEAAHVPGALLDLVTLDDLPQRCAIASAVLPCDANLLGVLRHLNWR</sequence>
<dbReference type="EMBL" id="CAJNNV010031664">
    <property type="protein sequence ID" value="CAE8637260.1"/>
    <property type="molecule type" value="Genomic_DNA"/>
</dbReference>